<reference evidence="8 9" key="1">
    <citation type="submission" date="2020-09" db="EMBL/GenBank/DDBJ databases">
        <title>De no assembly of potato wild relative species, Solanum commersonii.</title>
        <authorList>
            <person name="Cho K."/>
        </authorList>
    </citation>
    <scope>NUCLEOTIDE SEQUENCE [LARGE SCALE GENOMIC DNA]</scope>
    <source>
        <strain evidence="8">LZ3.2</strain>
        <tissue evidence="8">Leaf</tissue>
    </source>
</reference>
<dbReference type="Proteomes" id="UP000824120">
    <property type="component" value="Chromosome 3"/>
</dbReference>
<feature type="binding site" evidence="5">
    <location>
        <begin position="799"/>
        <end position="806"/>
    </location>
    <ligand>
        <name>ATP</name>
        <dbReference type="ChEBI" id="CHEBI:30616"/>
    </ligand>
</feature>
<dbReference type="EMBL" id="JACXVP010000003">
    <property type="protein sequence ID" value="KAG5613980.1"/>
    <property type="molecule type" value="Genomic_DNA"/>
</dbReference>
<accession>A0A9J5ZPG1</accession>
<dbReference type="FunFam" id="3.40.50.300:FF:000326">
    <property type="entry name" value="P-loop containing nucleoside triphosphate hydrolase"/>
    <property type="match status" value="1"/>
</dbReference>
<name>A0A9J5ZPG1_SOLCO</name>
<keyword evidence="2 5" id="KW-0378">Hydrolase</keyword>
<sequence>MSSLLSKLNDSQANEIFTSLAAVRCYHKASVELICGPPGTGKTRTLSVMLVELLHMKCKTVTCASTDVTTARVASHLVKLVRESSKNEYDGFCPLGDILLFGNKNCEDGEDITEISLDYRVDRLEECLAPTNGLNACLSSMISFLEELCDQEKAPKVNVKINSSVDLARSQFTSTASSLRRCMLMICTHVPIEFLRKENVDRMVVALSQLDSPERMLFSCQQPFGVSLIIQSLKDLQQSLWTLHFPSVTSKDLIVEFCIQMASSIFCTASTSYKLHSVESKPFDLLVVDDADQLKECEAVIPLQLRGLRHVVLAGDEFKLTAIVKSRKFITPYQIAREAGLGRSLFKRLGSLDHVKHLLNVQYRMHPSISQFPNLIFHRRQIIDAPDVKSKAYEKIYLTGQSFGPYAFINVPWGEEELDNLGHRRNLVEVALVMQMVHSLFKAWSTASKKKLRIGVISPYAAQVLAIHDRLGQKYNNHAHFEVNVKTVDGFQGGEEDIVIITTGPVRINLIHCFFIIWIINSALSKIFHSFSRHCLWILGNEQTLLNSNSIWEELILDAKDRQCFFHADEDTDMRKTILDAKKELDQLEDFLNGDKFWKIISKLASSCLRKYVLTLLVKLASGWRPKRKNVDLVCKNSSQVVKKFKVVEGRYLVCTVDIQKEFFYTQVLKVWDILPLEEFPGFLRRLDAVCLTYTKDFINLCNQKYFVGDLEVPKCWEVHREVVQYKNDAERKLNCESGYVENSKVSESFLLMKFYSLSSGVVTHLLSDRHGEEIDVPFEVTNEEREIIHFNKSSFILGRSGTGKTTVLTMKLFQKEQQHHSSVHGLNVAEETRFGLYDEHEDDQCIRETNRTTLHQLFVTVSPKLCYVVNKQVSQLKRFSLGESFWAESRFEADEFDGMTPFRDIPNSFIGIPYKKYPLVITFHKFLMMLDGTVGSSYFNKFNLKWKLSKDRSLRSVAIETFIREKEISYDRFCCLYWPHFRRQLTKNLDPSRVFTEIMSHIKGGLHAGDFHDGKLSRDAYVLMSENRVSNLSVENREGIYDIFQAYEKMKMKRGEFDISDLVNDIHLRLKCDHLDGDKMDFVYIDEVQDLTMRQLSLFKYICRNVDEGFVFSGDTAQTIARGVDFRFEDIRSLFYTEFLMDSKSDVRRKDKGQLSCVFQLLQNFRTHTGVLKIAQSVINLLSHFFPQSVDVLKSETSLIGGASPVLLTTGNDENAIITLFGNKGNNSGKIVGFGAEQVILVRDESAKQEVYGLVGQKALILTIVECKGLEFEASLLDVLLYNFFSSSPLGNQWRVVYAYMKEHNLADLSFPSFCDAKHNILCSELKQLYVAITRTRQRLWICESLDEFSRPMFDYWKMSSLMEVKNVHSVTDTMQTFSTPEEWKSRGMKLFWEKNYEMALMCFKQAGETDWEKRAKAAYIMETAEQIRYSDPERAHINLLEAAEIFLSIGRFKSAAECFYDLKDYKQAGSIYLDKRGELIKAAECFTLAGRYKKAAEIYAKGNYFTECLSVCTKGKCYDLGLKYIDFWKQHVCQRDNAGKSADEIDEIRMEFLESCASNSFVHKDRKSMMKFVRIFPSMDLKRKFLMSRKCLDELLLLEEESGNIAEAIEITRLIGDVLCEAVLLGKGVDFDKGCSLVLLYVLSHSLWMIGSKGWPLKSFVQKEELLEKAMIFARQGSNFETVCIETKVLSNESVDWSVLKHNFIASKKCKNFLGEILCCRKILDFHFQYDVTKYVWDDKLSGNLNGSEELIPSSPVSVGTLFHFWNSWKNNVVNVLDSLESLGDVDFGEFKGVGEFCLKYFGVRQQLNGLNVTYVLLHPAAEWVKNIQSSVVRRNKQMVFVDARHFISAVRTHWHTALLVVDLKVLETLASLYELAVKSLPLFWQSMCLLNVVRDCKNVLTLVSTKYFEKIFPLDSRQSMVGRMISLRRTRLSCELLQECINQDIGTSGTLSYAQIGRMVIICLASGKLPEELYEEIVGRIPSDVPWKSFIEILYCMKQRECWEDFDQSGDSVGDQSLKFQEVLLSNINLECYELLQKFCEALQDTFSVNWKRRDENLTKIDDCFSPGYFLYLLEHFLILVSQYRGMFFAFKSSLVEWLISEQFESRPTSRNAVKTPVLEELYDSILVMVQELIFDKACTVEWIARSKINVDMYYKQMVLRLVFMLCLLCLNCEKYYDVLFKVLSIDDVRNQFPEELYVILQQGTENNYIQINDFVEAFQKGSDPLLVVNLGEIVLGVEYSNVVSVQLRADCSREDILSLLILAETGNSVDQTSTVPEVMSCANFSSYCGDQYVHLNWAVFQEISDVLKSSGSDDSGTSASISTVNLKEEMNANVSFLTAAINLCSEKKLYVAEDMMEETRNLLQELIQLHLLMDTSTLEKESIEQLLKSLLTKKTKLEVFLNHFIVPKDIIIALENQCAENLYVSYDEVATMDLLPSASSFEIRGGGYQAERKQGKGKEKCMKQKGSRKK</sequence>
<keyword evidence="1 5" id="KW-0547">Nucleotide-binding</keyword>
<dbReference type="GO" id="GO:0005524">
    <property type="term" value="F:ATP binding"/>
    <property type="evidence" value="ECO:0007669"/>
    <property type="project" value="UniProtKB-UniRule"/>
</dbReference>
<dbReference type="PROSITE" id="PS51198">
    <property type="entry name" value="UVRD_HELICASE_ATP_BIND"/>
    <property type="match status" value="1"/>
</dbReference>
<evidence type="ECO:0000256" key="1">
    <source>
        <dbReference type="ARBA" id="ARBA00022741"/>
    </source>
</evidence>
<evidence type="ECO:0000256" key="5">
    <source>
        <dbReference type="PROSITE-ProRule" id="PRU00560"/>
    </source>
</evidence>
<keyword evidence="9" id="KW-1185">Reference proteome</keyword>
<dbReference type="CDD" id="cd18808">
    <property type="entry name" value="SF1_C_Upf1"/>
    <property type="match status" value="1"/>
</dbReference>
<evidence type="ECO:0000313" key="9">
    <source>
        <dbReference type="Proteomes" id="UP000824120"/>
    </source>
</evidence>
<dbReference type="Gene3D" id="3.40.50.300">
    <property type="entry name" value="P-loop containing nucleotide triphosphate hydrolases"/>
    <property type="match status" value="4"/>
</dbReference>
<dbReference type="InterPro" id="IPR041677">
    <property type="entry name" value="DNA2/NAM7_AAA_11"/>
</dbReference>
<comment type="caution">
    <text evidence="8">The sequence shown here is derived from an EMBL/GenBank/DDBJ whole genome shotgun (WGS) entry which is preliminary data.</text>
</comment>
<evidence type="ECO:0000313" key="8">
    <source>
        <dbReference type="EMBL" id="KAG5613980.1"/>
    </source>
</evidence>
<dbReference type="Pfam" id="PF13086">
    <property type="entry name" value="AAA_11"/>
    <property type="match status" value="1"/>
</dbReference>
<dbReference type="InterPro" id="IPR014016">
    <property type="entry name" value="UvrD-like_ATP-bd"/>
</dbReference>
<dbReference type="InterPro" id="IPR011990">
    <property type="entry name" value="TPR-like_helical_dom_sf"/>
</dbReference>
<dbReference type="InterPro" id="IPR047187">
    <property type="entry name" value="SF1_C_Upf1"/>
</dbReference>
<dbReference type="PANTHER" id="PTHR21529">
    <property type="entry name" value="MAMMARY TURMOR VIRUS RECEPTOR HOMOLOG 1, 2 MTVR1, 2"/>
    <property type="match status" value="1"/>
</dbReference>
<feature type="region of interest" description="Disordered" evidence="6">
    <location>
        <begin position="2451"/>
        <end position="2474"/>
    </location>
</feature>
<evidence type="ECO:0000259" key="7">
    <source>
        <dbReference type="PROSITE" id="PS51198"/>
    </source>
</evidence>
<dbReference type="PANTHER" id="PTHR21529:SF10">
    <property type="entry name" value="UVRD-LIKE HELICASE ATP-BINDING DOMAIN-CONTAINING PROTEIN"/>
    <property type="match status" value="1"/>
</dbReference>
<dbReference type="Pfam" id="PF00580">
    <property type="entry name" value="UvrD-helicase"/>
    <property type="match status" value="1"/>
</dbReference>
<dbReference type="InterPro" id="IPR041679">
    <property type="entry name" value="DNA2/NAM7-like_C"/>
</dbReference>
<evidence type="ECO:0000256" key="3">
    <source>
        <dbReference type="ARBA" id="ARBA00022806"/>
    </source>
</evidence>
<protein>
    <recommendedName>
        <fullName evidence="7">UvrD-like helicase ATP-binding domain-containing protein</fullName>
    </recommendedName>
</protein>
<feature type="domain" description="UvrD-like helicase ATP-binding" evidence="7">
    <location>
        <begin position="778"/>
        <end position="1169"/>
    </location>
</feature>
<feature type="compositionally biased region" description="Basic and acidic residues" evidence="6">
    <location>
        <begin position="2454"/>
        <end position="2466"/>
    </location>
</feature>
<evidence type="ECO:0000256" key="4">
    <source>
        <dbReference type="ARBA" id="ARBA00022840"/>
    </source>
</evidence>
<dbReference type="SUPFAM" id="SSF52540">
    <property type="entry name" value="P-loop containing nucleoside triphosphate hydrolases"/>
    <property type="match status" value="2"/>
</dbReference>
<dbReference type="SUPFAM" id="SSF48452">
    <property type="entry name" value="TPR-like"/>
    <property type="match status" value="1"/>
</dbReference>
<dbReference type="GO" id="GO:0016787">
    <property type="term" value="F:hydrolase activity"/>
    <property type="evidence" value="ECO:0007669"/>
    <property type="project" value="UniProtKB-UniRule"/>
</dbReference>
<dbReference type="GO" id="GO:0005694">
    <property type="term" value="C:chromosome"/>
    <property type="evidence" value="ECO:0007669"/>
    <property type="project" value="UniProtKB-ARBA"/>
</dbReference>
<dbReference type="InterPro" id="IPR027417">
    <property type="entry name" value="P-loop_NTPase"/>
</dbReference>
<evidence type="ECO:0000256" key="6">
    <source>
        <dbReference type="SAM" id="MobiDB-lite"/>
    </source>
</evidence>
<keyword evidence="3 5" id="KW-0347">Helicase</keyword>
<evidence type="ECO:0000256" key="2">
    <source>
        <dbReference type="ARBA" id="ARBA00022801"/>
    </source>
</evidence>
<gene>
    <name evidence="8" type="ORF">H5410_013804</name>
</gene>
<dbReference type="OrthoDB" id="3156807at2759"/>
<proteinExistence type="predicted"/>
<organism evidence="8 9">
    <name type="scientific">Solanum commersonii</name>
    <name type="common">Commerson's wild potato</name>
    <name type="synonym">Commerson's nightshade</name>
    <dbReference type="NCBI Taxonomy" id="4109"/>
    <lineage>
        <taxon>Eukaryota</taxon>
        <taxon>Viridiplantae</taxon>
        <taxon>Streptophyta</taxon>
        <taxon>Embryophyta</taxon>
        <taxon>Tracheophyta</taxon>
        <taxon>Spermatophyta</taxon>
        <taxon>Magnoliopsida</taxon>
        <taxon>eudicotyledons</taxon>
        <taxon>Gunneridae</taxon>
        <taxon>Pentapetalae</taxon>
        <taxon>asterids</taxon>
        <taxon>lamiids</taxon>
        <taxon>Solanales</taxon>
        <taxon>Solanaceae</taxon>
        <taxon>Solanoideae</taxon>
        <taxon>Solaneae</taxon>
        <taxon>Solanum</taxon>
    </lineage>
</organism>
<keyword evidence="4 5" id="KW-0067">ATP-binding</keyword>
<dbReference type="Pfam" id="PF13087">
    <property type="entry name" value="AAA_12"/>
    <property type="match status" value="1"/>
</dbReference>
<dbReference type="GO" id="GO:0004386">
    <property type="term" value="F:helicase activity"/>
    <property type="evidence" value="ECO:0007669"/>
    <property type="project" value="UniProtKB-UniRule"/>
</dbReference>
<dbReference type="InterPro" id="IPR039904">
    <property type="entry name" value="TRANK1"/>
</dbReference>